<dbReference type="InterPro" id="IPR016169">
    <property type="entry name" value="FAD-bd_PCMH_sub2"/>
</dbReference>
<dbReference type="GO" id="GO:0016491">
    <property type="term" value="F:oxidoreductase activity"/>
    <property type="evidence" value="ECO:0007669"/>
    <property type="project" value="InterPro"/>
</dbReference>
<feature type="domain" description="Berberine/berberine-like" evidence="1">
    <location>
        <begin position="107"/>
        <end position="140"/>
    </location>
</feature>
<sequence>MVSMYTNKLVDTVADEAKKAASFLRKKNGQLVLIDVWPFLPSIFDKSPSGAAWPHKKGEAFGPLLAYFLWDNAEDDVFWIEKMKEALRNIREVALEEGCTTKSAPYYTNTSLEDIKPTLIYRGNLKGLSEVKAKYDPNDVMGLTGGFKIPLGKGAAV</sequence>
<evidence type="ECO:0000313" key="2">
    <source>
        <dbReference type="EMBL" id="KZT65650.1"/>
    </source>
</evidence>
<dbReference type="AlphaFoldDB" id="A0A165MGE7"/>
<dbReference type="Pfam" id="PF08031">
    <property type="entry name" value="BBE"/>
    <property type="match status" value="1"/>
</dbReference>
<keyword evidence="3" id="KW-1185">Reference proteome</keyword>
<dbReference type="GO" id="GO:0050660">
    <property type="term" value="F:flavin adenine dinucleotide binding"/>
    <property type="evidence" value="ECO:0007669"/>
    <property type="project" value="InterPro"/>
</dbReference>
<dbReference type="EMBL" id="KV429102">
    <property type="protein sequence ID" value="KZT65650.1"/>
    <property type="molecule type" value="Genomic_DNA"/>
</dbReference>
<name>A0A165MGE7_9APHY</name>
<proteinExistence type="predicted"/>
<dbReference type="OrthoDB" id="2151789at2759"/>
<dbReference type="InterPro" id="IPR012951">
    <property type="entry name" value="BBE"/>
</dbReference>
<evidence type="ECO:0000259" key="1">
    <source>
        <dbReference type="Pfam" id="PF08031"/>
    </source>
</evidence>
<dbReference type="Proteomes" id="UP000076727">
    <property type="component" value="Unassembled WGS sequence"/>
</dbReference>
<reference evidence="2 3" key="1">
    <citation type="journal article" date="2016" name="Mol. Biol. Evol.">
        <title>Comparative Genomics of Early-Diverging Mushroom-Forming Fungi Provides Insights into the Origins of Lignocellulose Decay Capabilities.</title>
        <authorList>
            <person name="Nagy L.G."/>
            <person name="Riley R."/>
            <person name="Tritt A."/>
            <person name="Adam C."/>
            <person name="Daum C."/>
            <person name="Floudas D."/>
            <person name="Sun H."/>
            <person name="Yadav J.S."/>
            <person name="Pangilinan J."/>
            <person name="Larsson K.H."/>
            <person name="Matsuura K."/>
            <person name="Barry K."/>
            <person name="Labutti K."/>
            <person name="Kuo R."/>
            <person name="Ohm R.A."/>
            <person name="Bhattacharya S.S."/>
            <person name="Shirouzu T."/>
            <person name="Yoshinaga Y."/>
            <person name="Martin F.M."/>
            <person name="Grigoriev I.V."/>
            <person name="Hibbett D.S."/>
        </authorList>
    </citation>
    <scope>NUCLEOTIDE SEQUENCE [LARGE SCALE GENOMIC DNA]</scope>
    <source>
        <strain evidence="2 3">L-15889</strain>
    </source>
</reference>
<protein>
    <recommendedName>
        <fullName evidence="1">Berberine/berberine-like domain-containing protein</fullName>
    </recommendedName>
</protein>
<evidence type="ECO:0000313" key="3">
    <source>
        <dbReference type="Proteomes" id="UP000076727"/>
    </source>
</evidence>
<accession>A0A165MGE7</accession>
<dbReference type="Gene3D" id="3.40.462.20">
    <property type="match status" value="1"/>
</dbReference>
<dbReference type="Gene3D" id="3.30.465.10">
    <property type="match status" value="1"/>
</dbReference>
<gene>
    <name evidence="2" type="ORF">DAEQUDRAFT_696928</name>
</gene>
<organism evidence="2 3">
    <name type="scientific">Daedalea quercina L-15889</name>
    <dbReference type="NCBI Taxonomy" id="1314783"/>
    <lineage>
        <taxon>Eukaryota</taxon>
        <taxon>Fungi</taxon>
        <taxon>Dikarya</taxon>
        <taxon>Basidiomycota</taxon>
        <taxon>Agaricomycotina</taxon>
        <taxon>Agaricomycetes</taxon>
        <taxon>Polyporales</taxon>
        <taxon>Fomitopsis</taxon>
    </lineage>
</organism>